<name>A0ABZ1ZKB9_STRAQ</name>
<keyword evidence="3" id="KW-1185">Reference proteome</keyword>
<evidence type="ECO:0000256" key="1">
    <source>
        <dbReference type="SAM" id="MobiDB-lite"/>
    </source>
</evidence>
<dbReference type="Pfam" id="PF19776">
    <property type="entry name" value="DUF6262"/>
    <property type="match status" value="1"/>
</dbReference>
<reference evidence="2" key="1">
    <citation type="submission" date="2022-10" db="EMBL/GenBank/DDBJ databases">
        <title>The complete genomes of actinobacterial strains from the NBC collection.</title>
        <authorList>
            <person name="Joergensen T.S."/>
            <person name="Alvarez Arevalo M."/>
            <person name="Sterndorff E.B."/>
            <person name="Faurdal D."/>
            <person name="Vuksanovic O."/>
            <person name="Mourched A.-S."/>
            <person name="Charusanti P."/>
            <person name="Shaw S."/>
            <person name="Blin K."/>
            <person name="Weber T."/>
        </authorList>
    </citation>
    <scope>NUCLEOTIDE SEQUENCE</scope>
    <source>
        <strain evidence="2">NBC_01436</strain>
    </source>
</reference>
<proteinExistence type="predicted"/>
<dbReference type="RefSeq" id="WP_329356543.1">
    <property type="nucleotide sequence ID" value="NZ_CP109490.1"/>
</dbReference>
<evidence type="ECO:0000313" key="2">
    <source>
        <dbReference type="EMBL" id="WUX37988.1"/>
    </source>
</evidence>
<sequence>MTDARTKRTQTLTAAAKAKSQAKTKAAEQALRALVKRGEPITFQAVQREADVSHAFLYNHPDLRGRIEQLRAQARPLPAPISPANEQSTLVLALTSQITRLKKQHREEVQALRDALEQAHGENLDLRRELARRGSPGQVQPS</sequence>
<feature type="region of interest" description="Disordered" evidence="1">
    <location>
        <begin position="1"/>
        <end position="20"/>
    </location>
</feature>
<feature type="compositionally biased region" description="Basic and acidic residues" evidence="1">
    <location>
        <begin position="123"/>
        <end position="132"/>
    </location>
</feature>
<organism evidence="2 3">
    <name type="scientific">Streptomyces anulatus</name>
    <name type="common">Streptomyces chrysomallus</name>
    <dbReference type="NCBI Taxonomy" id="1892"/>
    <lineage>
        <taxon>Bacteria</taxon>
        <taxon>Bacillati</taxon>
        <taxon>Actinomycetota</taxon>
        <taxon>Actinomycetes</taxon>
        <taxon>Kitasatosporales</taxon>
        <taxon>Streptomycetaceae</taxon>
        <taxon>Streptomyces</taxon>
    </lineage>
</organism>
<accession>A0ABZ1ZKB9</accession>
<dbReference type="Proteomes" id="UP001431926">
    <property type="component" value="Chromosome"/>
</dbReference>
<feature type="region of interest" description="Disordered" evidence="1">
    <location>
        <begin position="123"/>
        <end position="142"/>
    </location>
</feature>
<dbReference type="InterPro" id="IPR046229">
    <property type="entry name" value="TnpC-like"/>
</dbReference>
<gene>
    <name evidence="2" type="ORF">OG367_17915</name>
</gene>
<protein>
    <submittedName>
        <fullName evidence="2">DUF6262 family protein</fullName>
    </submittedName>
</protein>
<dbReference type="EMBL" id="CP109491">
    <property type="protein sequence ID" value="WUX37988.1"/>
    <property type="molecule type" value="Genomic_DNA"/>
</dbReference>
<feature type="compositionally biased region" description="Low complexity" evidence="1">
    <location>
        <begin position="9"/>
        <end position="20"/>
    </location>
</feature>
<evidence type="ECO:0000313" key="3">
    <source>
        <dbReference type="Proteomes" id="UP001431926"/>
    </source>
</evidence>